<gene>
    <name evidence="7" type="ORF">BDEG_21906</name>
</gene>
<evidence type="ECO:0000313" key="8">
    <source>
        <dbReference type="Proteomes" id="UP000077115"/>
    </source>
</evidence>
<keyword evidence="5 6" id="KW-0472">Membrane</keyword>
<evidence type="ECO:0000256" key="6">
    <source>
        <dbReference type="RuleBase" id="RU363053"/>
    </source>
</evidence>
<dbReference type="PANTHER" id="PTHR11266:SF17">
    <property type="entry name" value="PROTEIN MPV17"/>
    <property type="match status" value="1"/>
</dbReference>
<dbReference type="OrthoDB" id="430207at2759"/>
<evidence type="ECO:0000313" key="7">
    <source>
        <dbReference type="EMBL" id="OAJ37935.1"/>
    </source>
</evidence>
<dbReference type="EMBL" id="DS022301">
    <property type="protein sequence ID" value="OAJ37935.1"/>
    <property type="molecule type" value="Genomic_DNA"/>
</dbReference>
<evidence type="ECO:0000256" key="3">
    <source>
        <dbReference type="ARBA" id="ARBA00022692"/>
    </source>
</evidence>
<keyword evidence="4 6" id="KW-1133">Transmembrane helix</keyword>
<proteinExistence type="inferred from homology"/>
<dbReference type="GO" id="GO:0016020">
    <property type="term" value="C:membrane"/>
    <property type="evidence" value="ECO:0007669"/>
    <property type="project" value="UniProtKB-SubCell"/>
</dbReference>
<dbReference type="STRING" id="403673.A0A177WDV2"/>
<accession>A0A177WDV2</accession>
<evidence type="ECO:0000256" key="1">
    <source>
        <dbReference type="ARBA" id="ARBA00004141"/>
    </source>
</evidence>
<evidence type="ECO:0008006" key="9">
    <source>
        <dbReference type="Google" id="ProtNLM"/>
    </source>
</evidence>
<reference evidence="7 8" key="1">
    <citation type="submission" date="2006-10" db="EMBL/GenBank/DDBJ databases">
        <title>The Genome Sequence of Batrachochytrium dendrobatidis JEL423.</title>
        <authorList>
            <consortium name="The Broad Institute Genome Sequencing Platform"/>
            <person name="Birren B."/>
            <person name="Lander E."/>
            <person name="Galagan J."/>
            <person name="Cuomo C."/>
            <person name="Devon K."/>
            <person name="Jaffe D."/>
            <person name="Butler J."/>
            <person name="Alvarez P."/>
            <person name="Gnerre S."/>
            <person name="Grabherr M."/>
            <person name="Kleber M."/>
            <person name="Mauceli E."/>
            <person name="Brockman W."/>
            <person name="Young S."/>
            <person name="LaButti K."/>
            <person name="Sykes S."/>
            <person name="DeCaprio D."/>
            <person name="Crawford M."/>
            <person name="Koehrsen M."/>
            <person name="Engels R."/>
            <person name="Montgomery P."/>
            <person name="Pearson M."/>
            <person name="Howarth C."/>
            <person name="Larson L."/>
            <person name="White J."/>
            <person name="O'Leary S."/>
            <person name="Kodira C."/>
            <person name="Zeng Q."/>
            <person name="Yandava C."/>
            <person name="Alvarado L."/>
            <person name="Longcore J."/>
            <person name="James T."/>
        </authorList>
    </citation>
    <scope>NUCLEOTIDE SEQUENCE [LARGE SCALE GENOMIC DNA]</scope>
    <source>
        <strain evidence="7 8">JEL423</strain>
    </source>
</reference>
<dbReference type="eggNOG" id="KOG1944">
    <property type="taxonomic scope" value="Eukaryota"/>
</dbReference>
<dbReference type="InterPro" id="IPR007248">
    <property type="entry name" value="Mpv17_PMP22"/>
</dbReference>
<evidence type="ECO:0000256" key="4">
    <source>
        <dbReference type="ARBA" id="ARBA00022989"/>
    </source>
</evidence>
<organism evidence="7 8">
    <name type="scientific">Batrachochytrium dendrobatidis (strain JEL423)</name>
    <dbReference type="NCBI Taxonomy" id="403673"/>
    <lineage>
        <taxon>Eukaryota</taxon>
        <taxon>Fungi</taxon>
        <taxon>Fungi incertae sedis</taxon>
        <taxon>Chytridiomycota</taxon>
        <taxon>Chytridiomycota incertae sedis</taxon>
        <taxon>Chytridiomycetes</taxon>
        <taxon>Rhizophydiales</taxon>
        <taxon>Rhizophydiales incertae sedis</taxon>
        <taxon>Batrachochytrium</taxon>
    </lineage>
</organism>
<sequence>MFVFRWYSKHLKQRPMLTQALTTAYIELGWYSGVLFGTGDVIAQVGVEQTPLELVDLLRVARQTAFGTTICGPAMVKWYGLLNRRIRLVNPFQALLARVSLDQLLFAPTFIGIFFAATGIMENRTMDEIKAKLVKGYPDALIGNYQLWPAVQLINFYVVPVHHQALFVNVIALGWNTYLSVLNRRSGLSAENIVVIPK</sequence>
<dbReference type="VEuPathDB" id="FungiDB:BDEG_21906"/>
<comment type="caution">
    <text evidence="6">Lacks conserved residue(s) required for the propagation of feature annotation.</text>
</comment>
<evidence type="ECO:0000256" key="5">
    <source>
        <dbReference type="ARBA" id="ARBA00023136"/>
    </source>
</evidence>
<dbReference type="Pfam" id="PF04117">
    <property type="entry name" value="Mpv17_PMP22"/>
    <property type="match status" value="1"/>
</dbReference>
<reference evidence="7 8" key="2">
    <citation type="submission" date="2016-05" db="EMBL/GenBank/DDBJ databases">
        <title>Lineage-specific infection strategies underlie the spectrum of fungal disease in amphibians.</title>
        <authorList>
            <person name="Cuomo C.A."/>
            <person name="Farrer R.A."/>
            <person name="James T."/>
            <person name="Longcore J."/>
            <person name="Birren B."/>
        </authorList>
    </citation>
    <scope>NUCLEOTIDE SEQUENCE [LARGE SCALE GENOMIC DNA]</scope>
    <source>
        <strain evidence="7 8">JEL423</strain>
    </source>
</reference>
<protein>
    <recommendedName>
        <fullName evidence="9">Protein SYM1</fullName>
    </recommendedName>
</protein>
<dbReference type="AlphaFoldDB" id="A0A177WDV2"/>
<comment type="similarity">
    <text evidence="2 6">Belongs to the peroxisomal membrane protein PXMP2/4 family.</text>
</comment>
<dbReference type="GO" id="GO:0005739">
    <property type="term" value="C:mitochondrion"/>
    <property type="evidence" value="ECO:0007669"/>
    <property type="project" value="TreeGrafter"/>
</dbReference>
<dbReference type="Proteomes" id="UP000077115">
    <property type="component" value="Unassembled WGS sequence"/>
</dbReference>
<evidence type="ECO:0000256" key="2">
    <source>
        <dbReference type="ARBA" id="ARBA00006824"/>
    </source>
</evidence>
<comment type="subcellular location">
    <subcellularLocation>
        <location evidence="1">Membrane</location>
        <topology evidence="1">Multi-pass membrane protein</topology>
    </subcellularLocation>
</comment>
<feature type="transmembrane region" description="Helical" evidence="6">
    <location>
        <begin position="104"/>
        <end position="121"/>
    </location>
</feature>
<keyword evidence="3 6" id="KW-0812">Transmembrane</keyword>
<name>A0A177WDV2_BATDL</name>
<dbReference type="PANTHER" id="PTHR11266">
    <property type="entry name" value="PEROXISOMAL MEMBRANE PROTEIN 2, PXMP2 MPV17"/>
    <property type="match status" value="1"/>
</dbReference>